<accession>A0A9W9ZIT5</accession>
<evidence type="ECO:0000313" key="1">
    <source>
        <dbReference type="EMBL" id="KAJ7382533.1"/>
    </source>
</evidence>
<keyword evidence="2" id="KW-1185">Reference proteome</keyword>
<protein>
    <submittedName>
        <fullName evidence="1">Uncharacterized protein</fullName>
    </submittedName>
</protein>
<gene>
    <name evidence="1" type="ORF">OS493_034424</name>
</gene>
<dbReference type="AlphaFoldDB" id="A0A9W9ZIT5"/>
<dbReference type="Proteomes" id="UP001163046">
    <property type="component" value="Unassembled WGS sequence"/>
</dbReference>
<comment type="caution">
    <text evidence="1">The sequence shown here is derived from an EMBL/GenBank/DDBJ whole genome shotgun (WGS) entry which is preliminary data.</text>
</comment>
<organism evidence="1 2">
    <name type="scientific">Desmophyllum pertusum</name>
    <dbReference type="NCBI Taxonomy" id="174260"/>
    <lineage>
        <taxon>Eukaryota</taxon>
        <taxon>Metazoa</taxon>
        <taxon>Cnidaria</taxon>
        <taxon>Anthozoa</taxon>
        <taxon>Hexacorallia</taxon>
        <taxon>Scleractinia</taxon>
        <taxon>Caryophylliina</taxon>
        <taxon>Caryophylliidae</taxon>
        <taxon>Desmophyllum</taxon>
    </lineage>
</organism>
<dbReference type="EMBL" id="MU825921">
    <property type="protein sequence ID" value="KAJ7382533.1"/>
    <property type="molecule type" value="Genomic_DNA"/>
</dbReference>
<reference evidence="1" key="1">
    <citation type="submission" date="2023-01" db="EMBL/GenBank/DDBJ databases">
        <title>Genome assembly of the deep-sea coral Lophelia pertusa.</title>
        <authorList>
            <person name="Herrera S."/>
            <person name="Cordes E."/>
        </authorList>
    </citation>
    <scope>NUCLEOTIDE SEQUENCE</scope>
    <source>
        <strain evidence="1">USNM1676648</strain>
        <tissue evidence="1">Polyp</tissue>
    </source>
</reference>
<sequence>MGGLICFILRYNELDDYQDMMKELENARRWENISKKRLPYFEADDMPKKALAFLYKVVKN</sequence>
<evidence type="ECO:0000313" key="2">
    <source>
        <dbReference type="Proteomes" id="UP001163046"/>
    </source>
</evidence>
<proteinExistence type="predicted"/>
<name>A0A9W9ZIT5_9CNID</name>